<name>A0A6J5PPN0_9CAUD</name>
<evidence type="ECO:0000313" key="3">
    <source>
        <dbReference type="EMBL" id="CAB4182444.1"/>
    </source>
</evidence>
<evidence type="ECO:0000313" key="1">
    <source>
        <dbReference type="EMBL" id="CAB4136236.1"/>
    </source>
</evidence>
<dbReference type="EMBL" id="LR796310">
    <property type="protein sequence ID" value="CAB4136236.1"/>
    <property type="molecule type" value="Genomic_DNA"/>
</dbReference>
<dbReference type="EMBL" id="LR798381">
    <property type="protein sequence ID" value="CAB5228055.1"/>
    <property type="molecule type" value="Genomic_DNA"/>
</dbReference>
<dbReference type="EMBL" id="LR796863">
    <property type="protein sequence ID" value="CAB4171175.1"/>
    <property type="molecule type" value="Genomic_DNA"/>
</dbReference>
<dbReference type="EMBL" id="LR797034">
    <property type="protein sequence ID" value="CAB4182444.1"/>
    <property type="molecule type" value="Genomic_DNA"/>
</dbReference>
<gene>
    <name evidence="3" type="ORF">UFOVP1094_5</name>
    <name evidence="4" type="ORF">UFOVP1342_5</name>
    <name evidence="5" type="ORF">UFOVP1450_53</name>
    <name evidence="6" type="ORF">UFOVP1539_48</name>
    <name evidence="1" type="ORF">UFOVP297_36</name>
    <name evidence="2" type="ORF">UFOVP917_3</name>
</gene>
<sequence>MGTKISEFAAATTPLAGTELIPIVQGGSTVKTTVAQLIANAPVQSVAGRTGAVVIATTDVTGFTAAAAAAAPVQSVAGRTGTVTLGISDVASLQTSLDGKLSTSGGVISANSSTDALRITQTGAGNALVVEDSANPDATPFVVTADGKVGVGTAIPETSLEVALNGTGDCIIARSETQVSTQLAAYKVGAFSNGTNFALNKARGTYASPVIVNDGDDVGVLIFSGHDGSAYKQSCLIRAFVNGSPSSGSVPGAFGFSTTNASETAPAERMRITSSGNVGIGTSAPETKLHAVNTAAGAAVVGAFIQNADNTVGTETRLAFSANGASLAGNRYAWIGHVNTGGTNGGALTFATTIGGTPSTEKMRIDSLGNVGIGTSAPFSFGVNWRTLQVYGASGGVLRTSSPSVNADFYTDETALAAILRTTTNHPLVFITNSAERMRINEAGNVGIGTSTFGTNAARVLALANATAPTTGVAGVGQLYVEAGALKYRGSSGTVTTIANA</sequence>
<organism evidence="2">
    <name type="scientific">uncultured Caudovirales phage</name>
    <dbReference type="NCBI Taxonomy" id="2100421"/>
    <lineage>
        <taxon>Viruses</taxon>
        <taxon>Duplodnaviria</taxon>
        <taxon>Heunggongvirae</taxon>
        <taxon>Uroviricota</taxon>
        <taxon>Caudoviricetes</taxon>
        <taxon>Peduoviridae</taxon>
        <taxon>Maltschvirus</taxon>
        <taxon>Maltschvirus maltsch</taxon>
    </lineage>
</organism>
<reference evidence="2" key="1">
    <citation type="submission" date="2020-05" db="EMBL/GenBank/DDBJ databases">
        <authorList>
            <person name="Chiriac C."/>
            <person name="Salcher M."/>
            <person name="Ghai R."/>
            <person name="Kavagutti S V."/>
        </authorList>
    </citation>
    <scope>NUCLEOTIDE SEQUENCE</scope>
</reference>
<evidence type="ECO:0000313" key="2">
    <source>
        <dbReference type="EMBL" id="CAB4171175.1"/>
    </source>
</evidence>
<evidence type="ECO:0000313" key="4">
    <source>
        <dbReference type="EMBL" id="CAB4199783.1"/>
    </source>
</evidence>
<dbReference type="EMBL" id="LR797297">
    <property type="protein sequence ID" value="CAB4199783.1"/>
    <property type="molecule type" value="Genomic_DNA"/>
</dbReference>
<accession>A0A6J5PPN0</accession>
<evidence type="ECO:0000313" key="6">
    <source>
        <dbReference type="EMBL" id="CAB5228055.1"/>
    </source>
</evidence>
<dbReference type="EMBL" id="LR797400">
    <property type="protein sequence ID" value="CAB4213582.1"/>
    <property type="molecule type" value="Genomic_DNA"/>
</dbReference>
<protein>
    <submittedName>
        <fullName evidence="2">Uncharacterized protein</fullName>
    </submittedName>
</protein>
<evidence type="ECO:0000313" key="5">
    <source>
        <dbReference type="EMBL" id="CAB4213582.1"/>
    </source>
</evidence>
<proteinExistence type="predicted"/>